<feature type="active site" description="Proton donor" evidence="4">
    <location>
        <position position="256"/>
    </location>
</feature>
<dbReference type="InterPro" id="IPR006710">
    <property type="entry name" value="Glyco_hydro_43"/>
</dbReference>
<dbReference type="AlphaFoldDB" id="A0A7G1HW50"/>
<keyword evidence="3 6" id="KW-0326">Glycosidase</keyword>
<feature type="site" description="Important for catalytic activity, responsible for pKa modulation of the active site Glu and correct orientation of both the proton donor and substrate" evidence="5">
    <location>
        <position position="194"/>
    </location>
</feature>
<dbReference type="GO" id="GO:0005975">
    <property type="term" value="P:carbohydrate metabolic process"/>
    <property type="evidence" value="ECO:0007669"/>
    <property type="project" value="InterPro"/>
</dbReference>
<dbReference type="Gene3D" id="2.115.10.20">
    <property type="entry name" value="Glycosyl hydrolase domain, family 43"/>
    <property type="match status" value="1"/>
</dbReference>
<dbReference type="GO" id="GO:0004553">
    <property type="term" value="F:hydrolase activity, hydrolyzing O-glycosyl compounds"/>
    <property type="evidence" value="ECO:0007669"/>
    <property type="project" value="InterPro"/>
</dbReference>
<dbReference type="InterPro" id="IPR051795">
    <property type="entry name" value="Glycosyl_Hydrlase_43"/>
</dbReference>
<evidence type="ECO:0000256" key="6">
    <source>
        <dbReference type="RuleBase" id="RU361187"/>
    </source>
</evidence>
<organism evidence="7 8">
    <name type="scientific">Coprobacter secundus subsp. similis</name>
    <dbReference type="NCBI Taxonomy" id="2751153"/>
    <lineage>
        <taxon>Bacteria</taxon>
        <taxon>Pseudomonadati</taxon>
        <taxon>Bacteroidota</taxon>
        <taxon>Bacteroidia</taxon>
        <taxon>Bacteroidales</taxon>
        <taxon>Barnesiellaceae</taxon>
        <taxon>Coprobacter</taxon>
    </lineage>
</organism>
<dbReference type="EMBL" id="AP023322">
    <property type="protein sequence ID" value="BCI63975.1"/>
    <property type="molecule type" value="Genomic_DNA"/>
</dbReference>
<name>A0A7G1HW50_9BACT</name>
<dbReference type="RefSeq" id="WP_200754869.1">
    <property type="nucleotide sequence ID" value="NZ_AP023322.1"/>
</dbReference>
<keyword evidence="8" id="KW-1185">Reference proteome</keyword>
<evidence type="ECO:0000313" key="8">
    <source>
        <dbReference type="Proteomes" id="UP000594042"/>
    </source>
</evidence>
<sequence>MKTFHSYFWLFFAETIILSTFFSCKPKVSTKTIEKTFSYENPSTFSYIYDNGKTTDTITELRDPCIIREGDTYYLVFTHFPFTHHTSKDESKPDMNSSPGIRLYSSKDLKNWTFEKWLVKSSELPEDCSYKHRFWAPEIHKIKNKFYLIFYADNWIEDKYNAAGEKGYVAFVGVSDKVDGPYEHISWLKGAGCDTNLFGDDDGKIYAIMPFGNEYIQEVDLSGIEQGDIKLIGERKMIVAQDNSDVGKTFNPDYMEAPWMIKRNGKYILFTGSPYRKPKNNKNFTPDLEYGYWVGVAIADSIWGPYKKEPQIFLGGHIAVFKGPDGKEWFSYRGEAGGKSQGLLCIDPIPFNEDGTISRFEPTTGPKTIQYTETEETLIK</sequence>
<evidence type="ECO:0000256" key="3">
    <source>
        <dbReference type="ARBA" id="ARBA00023295"/>
    </source>
</evidence>
<dbReference type="PANTHER" id="PTHR42812:SF14">
    <property type="entry name" value="SECRETED PROTEIN"/>
    <property type="match status" value="1"/>
</dbReference>
<evidence type="ECO:0000256" key="4">
    <source>
        <dbReference type="PIRSR" id="PIRSR606710-1"/>
    </source>
</evidence>
<evidence type="ECO:0000313" key="7">
    <source>
        <dbReference type="EMBL" id="BCI63975.1"/>
    </source>
</evidence>
<gene>
    <name evidence="7" type="ORF">Cop2CBH44_23280</name>
</gene>
<dbReference type="PANTHER" id="PTHR42812">
    <property type="entry name" value="BETA-XYLOSIDASE"/>
    <property type="match status" value="1"/>
</dbReference>
<evidence type="ECO:0000256" key="1">
    <source>
        <dbReference type="ARBA" id="ARBA00009865"/>
    </source>
</evidence>
<feature type="active site" description="Proton acceptor" evidence="4">
    <location>
        <position position="63"/>
    </location>
</feature>
<proteinExistence type="inferred from homology"/>
<dbReference type="Proteomes" id="UP000594042">
    <property type="component" value="Chromosome"/>
</dbReference>
<protein>
    <recommendedName>
        <fullName evidence="9">Glycosyl hydrolase family 43</fullName>
    </recommendedName>
</protein>
<dbReference type="InterPro" id="IPR023296">
    <property type="entry name" value="Glyco_hydro_beta-prop_sf"/>
</dbReference>
<keyword evidence="2 6" id="KW-0378">Hydrolase</keyword>
<evidence type="ECO:0000256" key="2">
    <source>
        <dbReference type="ARBA" id="ARBA00022801"/>
    </source>
</evidence>
<dbReference type="Pfam" id="PF04616">
    <property type="entry name" value="Glyco_hydro_43"/>
    <property type="match status" value="1"/>
</dbReference>
<evidence type="ECO:0008006" key="9">
    <source>
        <dbReference type="Google" id="ProtNLM"/>
    </source>
</evidence>
<accession>A0A7G1HW50</accession>
<evidence type="ECO:0000256" key="5">
    <source>
        <dbReference type="PIRSR" id="PIRSR606710-2"/>
    </source>
</evidence>
<reference evidence="8" key="1">
    <citation type="submission" date="2020-07" db="EMBL/GenBank/DDBJ databases">
        <title>Complete genome sequencing of Coprobacter sp. strain 2CBH44.</title>
        <authorList>
            <person name="Sakamoto M."/>
            <person name="Murakami T."/>
            <person name="Mori H."/>
        </authorList>
    </citation>
    <scope>NUCLEOTIDE SEQUENCE [LARGE SCALE GENOMIC DNA]</scope>
    <source>
        <strain evidence="8">2CBH44</strain>
    </source>
</reference>
<comment type="similarity">
    <text evidence="1 6">Belongs to the glycosyl hydrolase 43 family.</text>
</comment>
<dbReference type="KEGG" id="copr:Cop2CBH44_23280"/>
<dbReference type="SUPFAM" id="SSF75005">
    <property type="entry name" value="Arabinanase/levansucrase/invertase"/>
    <property type="match status" value="1"/>
</dbReference>